<keyword evidence="2" id="KW-1185">Reference proteome</keyword>
<evidence type="ECO:0000313" key="2">
    <source>
        <dbReference type="Proteomes" id="UP000295063"/>
    </source>
</evidence>
<dbReference type="Proteomes" id="UP000295063">
    <property type="component" value="Unassembled WGS sequence"/>
</dbReference>
<gene>
    <name evidence="1" type="ORF">EV210_101122</name>
</gene>
<reference evidence="1 2" key="1">
    <citation type="submission" date="2019-03" db="EMBL/GenBank/DDBJ databases">
        <title>Genomic Encyclopedia of Type Strains, Phase IV (KMG-IV): sequencing the most valuable type-strain genomes for metagenomic binning, comparative biology and taxonomic classification.</title>
        <authorList>
            <person name="Goeker M."/>
        </authorList>
    </citation>
    <scope>NUCLEOTIDE SEQUENCE [LARGE SCALE GENOMIC DNA]</scope>
    <source>
        <strain evidence="1 2">DSM 15969</strain>
    </source>
</reference>
<accession>A0A4R1Q4C7</accession>
<dbReference type="EMBL" id="SLUI01000001">
    <property type="protein sequence ID" value="TCL39924.1"/>
    <property type="molecule type" value="Genomic_DNA"/>
</dbReference>
<name>A0A4R1Q4C7_9FIRM</name>
<organism evidence="1 2">
    <name type="scientific">Anaerospora hongkongensis</name>
    <dbReference type="NCBI Taxonomy" id="244830"/>
    <lineage>
        <taxon>Bacteria</taxon>
        <taxon>Bacillati</taxon>
        <taxon>Bacillota</taxon>
        <taxon>Negativicutes</taxon>
        <taxon>Selenomonadales</taxon>
        <taxon>Sporomusaceae</taxon>
        <taxon>Anaerospora</taxon>
    </lineage>
</organism>
<evidence type="ECO:0000313" key="1">
    <source>
        <dbReference type="EMBL" id="TCL39924.1"/>
    </source>
</evidence>
<dbReference type="AlphaFoldDB" id="A0A4R1Q4C7"/>
<proteinExistence type="predicted"/>
<dbReference type="RefSeq" id="WP_132073986.1">
    <property type="nucleotide sequence ID" value="NZ_SLUI01000001.1"/>
</dbReference>
<sequence>MSRLLLALFVLHIAHGQYTIPTWEESAAKPVHAVPADAVSKAVMNVQNYLTRNNLVVSTSLADGSIRVLYKMNEI</sequence>
<comment type="caution">
    <text evidence="1">The sequence shown here is derived from an EMBL/GenBank/DDBJ whole genome shotgun (WGS) entry which is preliminary data.</text>
</comment>
<protein>
    <submittedName>
        <fullName evidence="1">Uncharacterized protein</fullName>
    </submittedName>
</protein>